<dbReference type="Pfam" id="PF04199">
    <property type="entry name" value="Cyclase"/>
    <property type="match status" value="1"/>
</dbReference>
<proteinExistence type="predicted"/>
<keyword evidence="1" id="KW-0378">Hydrolase</keyword>
<organism evidence="1 2">
    <name type="scientific">Ruicaihuangia caeni</name>
    <dbReference type="NCBI Taxonomy" id="3042517"/>
    <lineage>
        <taxon>Bacteria</taxon>
        <taxon>Bacillati</taxon>
        <taxon>Actinomycetota</taxon>
        <taxon>Actinomycetes</taxon>
        <taxon>Micrococcales</taxon>
        <taxon>Microbacteriaceae</taxon>
        <taxon>Ruicaihuangia</taxon>
    </lineage>
</organism>
<dbReference type="AlphaFoldDB" id="A0AAW6T5I7"/>
<gene>
    <name evidence="1" type="ORF">QF206_08690</name>
</gene>
<keyword evidence="2" id="KW-1185">Reference proteome</keyword>
<dbReference type="PANTHER" id="PTHR31118">
    <property type="entry name" value="CYCLASE-LIKE PROTEIN 2"/>
    <property type="match status" value="1"/>
</dbReference>
<dbReference type="InterPro" id="IPR037175">
    <property type="entry name" value="KFase_sf"/>
</dbReference>
<dbReference type="EMBL" id="JASATX010000003">
    <property type="protein sequence ID" value="MDI2099037.1"/>
    <property type="molecule type" value="Genomic_DNA"/>
</dbReference>
<evidence type="ECO:0000313" key="2">
    <source>
        <dbReference type="Proteomes" id="UP001321506"/>
    </source>
</evidence>
<protein>
    <submittedName>
        <fullName evidence="1">Cyclase family protein</fullName>
        <ecNumber evidence="1">3.5.-.-</ecNumber>
    </submittedName>
</protein>
<dbReference type="PANTHER" id="PTHR31118:SF12">
    <property type="entry name" value="CYCLASE-LIKE PROTEIN 2"/>
    <property type="match status" value="1"/>
</dbReference>
<comment type="caution">
    <text evidence="1">The sequence shown here is derived from an EMBL/GenBank/DDBJ whole genome shotgun (WGS) entry which is preliminary data.</text>
</comment>
<dbReference type="EC" id="3.5.-.-" evidence="1"/>
<dbReference type="Gene3D" id="3.50.30.50">
    <property type="entry name" value="Putative cyclase"/>
    <property type="match status" value="1"/>
</dbReference>
<dbReference type="RefSeq" id="WP_281488822.1">
    <property type="nucleotide sequence ID" value="NZ_JASATX010000003.1"/>
</dbReference>
<sequence>MTDTTVTSAEAGSKTGIAALLADLADGRIEVLDLTAPLSATTPALRLPAPFPNLIDLSLEKVAAFDDDGPFWAHNNIHVGEHYGTHVDAPAHWVSGRDGRDVSQLPVERLVGEAAVIDMTAEVEADPDFLLEIEHIEAWQSEHGPLPVGGWLLYRTGWDQYGHDEKLFLNTDADGASHTPGVSAACAKWLAEETPLAGFGVETVGIDAGRGFELDPPFPVHYHLLGNDKYGVTSLKNLDRLPARGALIVVTPLPIVGGTASPARVLALVEQS</sequence>
<dbReference type="SUPFAM" id="SSF102198">
    <property type="entry name" value="Putative cyclase"/>
    <property type="match status" value="1"/>
</dbReference>
<name>A0AAW6T5I7_9MICO</name>
<accession>A0AAW6T5I7</accession>
<dbReference type="InterPro" id="IPR007325">
    <property type="entry name" value="KFase/CYL"/>
</dbReference>
<dbReference type="GO" id="GO:0004061">
    <property type="term" value="F:arylformamidase activity"/>
    <property type="evidence" value="ECO:0007669"/>
    <property type="project" value="InterPro"/>
</dbReference>
<dbReference type="Proteomes" id="UP001321506">
    <property type="component" value="Unassembled WGS sequence"/>
</dbReference>
<reference evidence="1 2" key="1">
    <citation type="submission" date="2023-04" db="EMBL/GenBank/DDBJ databases">
        <title>Klugiella caeni sp. nov. isolated from the sludge of biochemical tank.</title>
        <authorList>
            <person name="Geng K."/>
        </authorList>
    </citation>
    <scope>NUCLEOTIDE SEQUENCE [LARGE SCALE GENOMIC DNA]</scope>
    <source>
        <strain evidence="1 2">YN-L-19</strain>
    </source>
</reference>
<dbReference type="GO" id="GO:0019441">
    <property type="term" value="P:L-tryptophan catabolic process to kynurenine"/>
    <property type="evidence" value="ECO:0007669"/>
    <property type="project" value="InterPro"/>
</dbReference>
<evidence type="ECO:0000313" key="1">
    <source>
        <dbReference type="EMBL" id="MDI2099037.1"/>
    </source>
</evidence>